<evidence type="ECO:0000313" key="1">
    <source>
        <dbReference type="Proteomes" id="UP000887565"/>
    </source>
</evidence>
<dbReference type="Proteomes" id="UP000887565">
    <property type="component" value="Unplaced"/>
</dbReference>
<dbReference type="AlphaFoldDB" id="A0A915JFJ4"/>
<keyword evidence="1" id="KW-1185">Reference proteome</keyword>
<organism evidence="1 2">
    <name type="scientific">Romanomermis culicivorax</name>
    <name type="common">Nematode worm</name>
    <dbReference type="NCBI Taxonomy" id="13658"/>
    <lineage>
        <taxon>Eukaryota</taxon>
        <taxon>Metazoa</taxon>
        <taxon>Ecdysozoa</taxon>
        <taxon>Nematoda</taxon>
        <taxon>Enoplea</taxon>
        <taxon>Dorylaimia</taxon>
        <taxon>Mermithida</taxon>
        <taxon>Mermithoidea</taxon>
        <taxon>Mermithidae</taxon>
        <taxon>Romanomermis</taxon>
    </lineage>
</organism>
<dbReference type="WBParaSite" id="nRc.2.0.1.t25305-RA">
    <property type="protein sequence ID" value="nRc.2.0.1.t25305-RA"/>
    <property type="gene ID" value="nRc.2.0.1.g25305"/>
</dbReference>
<name>A0A915JFJ4_ROMCU</name>
<accession>A0A915JFJ4</accession>
<protein>
    <submittedName>
        <fullName evidence="2">Uncharacterized protein</fullName>
    </submittedName>
</protein>
<proteinExistence type="predicted"/>
<sequence>MTTAMNTSGLSNAAPPCFGGVKIGRRQSFHCLPLSCVSCVKARFEAYNEYLLNMLGIVRSAMSTYYILKLLHYCKVECIHTSYQLYEDD</sequence>
<evidence type="ECO:0000313" key="2">
    <source>
        <dbReference type="WBParaSite" id="nRc.2.0.1.t25305-RA"/>
    </source>
</evidence>
<reference evidence="2" key="1">
    <citation type="submission" date="2022-11" db="UniProtKB">
        <authorList>
            <consortium name="WormBaseParasite"/>
        </authorList>
    </citation>
    <scope>IDENTIFICATION</scope>
</reference>